<keyword evidence="3" id="KW-0169">Cobalamin biosynthesis</keyword>
<keyword evidence="4" id="KW-0489">Methyltransferase</keyword>
<evidence type="ECO:0000256" key="2">
    <source>
        <dbReference type="ARBA" id="ARBA00005879"/>
    </source>
</evidence>
<dbReference type="InterPro" id="IPR012382">
    <property type="entry name" value="CobI/CbiL"/>
</dbReference>
<comment type="similarity">
    <text evidence="2 7">Belongs to the precorrin methyltransferase family.</text>
</comment>
<dbReference type="CDD" id="cd11645">
    <property type="entry name" value="Precorrin_2_C20_MT"/>
    <property type="match status" value="1"/>
</dbReference>
<protein>
    <recommendedName>
        <fullName evidence="8">Tetrapyrrole methylase domain-containing protein</fullName>
    </recommendedName>
</protein>
<name>W2CKH8_9BACT</name>
<dbReference type="Proteomes" id="UP000018874">
    <property type="component" value="Unassembled WGS sequence"/>
</dbReference>
<evidence type="ECO:0000256" key="3">
    <source>
        <dbReference type="ARBA" id="ARBA00022573"/>
    </source>
</evidence>
<dbReference type="InterPro" id="IPR014776">
    <property type="entry name" value="4pyrrole_Mease_sub2"/>
</dbReference>
<dbReference type="EMBL" id="AYYD01001279">
    <property type="protein sequence ID" value="ETK07553.1"/>
    <property type="molecule type" value="Genomic_DNA"/>
</dbReference>
<comment type="pathway">
    <text evidence="1">Cofactor biosynthesis; adenosylcobalamin biosynthesis.</text>
</comment>
<sequence>MHPISIISLGPGDPELITLKGLRRLRQADAIYCPATVQPDGSLASRAADILRALDIDLAAIRPFPVAMRDDRAAALADYGAAVERIAAECAEGRRVAVTAEGDAGFYSSSGYVSALLAERGLSTERIAGIPAFVACAASEGVVIAEQTEETDILTTLASADELLGRVAAGRSVVLMKPSRYASAVKEALAQAPDGVAFHYFEHTGADAERAFYSCRRDAILERRFPYFSLLIVRRG</sequence>
<dbReference type="InterPro" id="IPR014777">
    <property type="entry name" value="4pyrrole_Mease_sub1"/>
</dbReference>
<dbReference type="GO" id="GO:0032259">
    <property type="term" value="P:methylation"/>
    <property type="evidence" value="ECO:0007669"/>
    <property type="project" value="UniProtKB-KW"/>
</dbReference>
<gene>
    <name evidence="9" type="ORF">T231_16580</name>
</gene>
<feature type="domain" description="Tetrapyrrole methylase" evidence="8">
    <location>
        <begin position="4"/>
        <end position="211"/>
    </location>
</feature>
<dbReference type="GO" id="GO:0030788">
    <property type="term" value="F:precorrin-2 C20-methyltransferase activity"/>
    <property type="evidence" value="ECO:0007669"/>
    <property type="project" value="InterPro"/>
</dbReference>
<dbReference type="Gene3D" id="3.30.950.10">
    <property type="entry name" value="Methyltransferase, Cobalt-precorrin-4 Transmethylase, Domain 2"/>
    <property type="match status" value="1"/>
</dbReference>
<evidence type="ECO:0000313" key="9">
    <source>
        <dbReference type="EMBL" id="ETK07553.1"/>
    </source>
</evidence>
<dbReference type="PROSITE" id="PS00839">
    <property type="entry name" value="SUMT_1"/>
    <property type="match status" value="1"/>
</dbReference>
<comment type="caution">
    <text evidence="9">The sequence shown here is derived from an EMBL/GenBank/DDBJ whole genome shotgun (WGS) entry which is preliminary data.</text>
</comment>
<proteinExistence type="inferred from homology"/>
<keyword evidence="6" id="KW-0949">S-adenosyl-L-methionine</keyword>
<dbReference type="PANTHER" id="PTHR43467:SF2">
    <property type="entry name" value="COBALT-PRECORRIN-2 C(20)-METHYLTRANSFERASE"/>
    <property type="match status" value="1"/>
</dbReference>
<evidence type="ECO:0000256" key="1">
    <source>
        <dbReference type="ARBA" id="ARBA00004953"/>
    </source>
</evidence>
<reference evidence="9 10" key="1">
    <citation type="submission" date="2013-11" db="EMBL/GenBank/DDBJ databases">
        <title>Single cell genomics of uncultured Tannerella BU063 (oral taxon 286).</title>
        <authorList>
            <person name="Beall C.J."/>
            <person name="Campbell A.G."/>
            <person name="Griffen A.L."/>
            <person name="Podar M."/>
            <person name="Leys E.J."/>
        </authorList>
    </citation>
    <scope>NUCLEOTIDE SEQUENCE [LARGE SCALE GENOMIC DNA]</scope>
    <source>
        <strain evidence="9">Cell 6/7/9</strain>
    </source>
</reference>
<dbReference type="PANTHER" id="PTHR43467">
    <property type="entry name" value="COBALT-PRECORRIN-2 C(20)-METHYLTRANSFERASE"/>
    <property type="match status" value="1"/>
</dbReference>
<evidence type="ECO:0000256" key="5">
    <source>
        <dbReference type="ARBA" id="ARBA00022679"/>
    </source>
</evidence>
<organism evidence="9 10">
    <name type="scientific">Tannerella sp. oral taxon BU063 isolate Cell 6/7/9</name>
    <dbReference type="NCBI Taxonomy" id="1411021"/>
    <lineage>
        <taxon>Bacteria</taxon>
        <taxon>Pseudomonadati</taxon>
        <taxon>Bacteroidota</taxon>
        <taxon>Bacteroidia</taxon>
        <taxon>Bacteroidales</taxon>
        <taxon>Tannerellaceae</taxon>
        <taxon>Tannerella</taxon>
    </lineage>
</organism>
<dbReference type="InterPro" id="IPR035996">
    <property type="entry name" value="4pyrrol_Methylase_sf"/>
</dbReference>
<dbReference type="GO" id="GO:0009236">
    <property type="term" value="P:cobalamin biosynthetic process"/>
    <property type="evidence" value="ECO:0007669"/>
    <property type="project" value="UniProtKB-UniRule"/>
</dbReference>
<evidence type="ECO:0000256" key="6">
    <source>
        <dbReference type="ARBA" id="ARBA00022691"/>
    </source>
</evidence>
<evidence type="ECO:0000313" key="10">
    <source>
        <dbReference type="Proteomes" id="UP000018874"/>
    </source>
</evidence>
<evidence type="ECO:0000256" key="7">
    <source>
        <dbReference type="PIRNR" id="PIRNR036427"/>
    </source>
</evidence>
<dbReference type="SUPFAM" id="SSF53790">
    <property type="entry name" value="Tetrapyrrole methylase"/>
    <property type="match status" value="1"/>
</dbReference>
<dbReference type="PIRSF" id="PIRSF036427">
    <property type="entry name" value="Precrrn-2_mtase"/>
    <property type="match status" value="1"/>
</dbReference>
<accession>W2CKH8</accession>
<dbReference type="Gene3D" id="3.40.1010.10">
    <property type="entry name" value="Cobalt-precorrin-4 Transmethylase, Domain 1"/>
    <property type="match status" value="1"/>
</dbReference>
<dbReference type="InterPro" id="IPR000878">
    <property type="entry name" value="4pyrrol_Mease"/>
</dbReference>
<keyword evidence="5" id="KW-0808">Transferase</keyword>
<dbReference type="PATRIC" id="fig|1411021.3.peg.2302"/>
<keyword evidence="10" id="KW-1185">Reference proteome</keyword>
<evidence type="ECO:0000259" key="8">
    <source>
        <dbReference type="Pfam" id="PF00590"/>
    </source>
</evidence>
<dbReference type="Pfam" id="PF00590">
    <property type="entry name" value="TP_methylase"/>
    <property type="match status" value="1"/>
</dbReference>
<dbReference type="InterPro" id="IPR003043">
    <property type="entry name" value="Uropor_MeTrfase_CS"/>
</dbReference>
<dbReference type="AlphaFoldDB" id="W2CKH8"/>
<evidence type="ECO:0000256" key="4">
    <source>
        <dbReference type="ARBA" id="ARBA00022603"/>
    </source>
</evidence>